<keyword evidence="5 6" id="KW-0472">Membrane</keyword>
<dbReference type="Proteomes" id="UP001530377">
    <property type="component" value="Unassembled WGS sequence"/>
</dbReference>
<evidence type="ECO:0008006" key="9">
    <source>
        <dbReference type="Google" id="ProtNLM"/>
    </source>
</evidence>
<sequence length="613" mass="66745">MMRVCHFVNFGAGGGRGRQGEGAGCRVRTAASITAITRQNRRQTNDHIPPTQNDKRTMDGSLLASVALLLMINVVDSITNSIVGPSLVFYVTEMGGSKEEYGMIMSASYLSGMPMMSFYGAWVDGNGNRYRAPYAASFVMGMIGSTIYFLASIARRGGGGGGGSELAVHFILMGRLITGMGSSGRTLAYAWVATAIPRDEQRNVLTLLSMTRTFGMILGPLLNALIAKVDAKLVVGSWIVIPITPNNTPGLILFVMEGLLLVSMCAFLKDPIPTAATKVGRFSLLSNNDDRANSSAASSSKARAIWNALVSFDVALPMANLFFMMCNFTFYQVAIPPVASNAYGWSTVDISNLLAAQAIVLFLAMNGAMALSMTGVPDSAMIAGGNLFFVVGGVMTYFWWKVDAAPWQFVLPVMLISLAYPFMGPANRSRYTKAVHGYPELENCHGIMQSIFNQMFMIGGFLTPNLVTKYGLLSPEQIALSNSPLVLSSWTWFIPITALLLIIGVVYEDVILGMNEMGLIRDKVEVELEEATKTESSALLAAKTVNRRRSSVVTINESLSTRYEMNRRASVEAYGMINPAETRDEISLRERLLEDKRVWEELAKFVAETGEEN</sequence>
<keyword evidence="2" id="KW-0813">Transport</keyword>
<feature type="transmembrane region" description="Helical" evidence="6">
    <location>
        <begin position="350"/>
        <end position="368"/>
    </location>
</feature>
<feature type="transmembrane region" description="Helical" evidence="6">
    <location>
        <begin position="304"/>
        <end position="330"/>
    </location>
</feature>
<evidence type="ECO:0000256" key="3">
    <source>
        <dbReference type="ARBA" id="ARBA00022692"/>
    </source>
</evidence>
<evidence type="ECO:0000256" key="5">
    <source>
        <dbReference type="ARBA" id="ARBA00023136"/>
    </source>
</evidence>
<feature type="transmembrane region" description="Helical" evidence="6">
    <location>
        <begin position="380"/>
        <end position="400"/>
    </location>
</feature>
<dbReference type="InterPro" id="IPR051068">
    <property type="entry name" value="MFS_Domain-Containing_Protein"/>
</dbReference>
<dbReference type="Pfam" id="PF07690">
    <property type="entry name" value="MFS_1"/>
    <property type="match status" value="1"/>
</dbReference>
<comment type="subcellular location">
    <subcellularLocation>
        <location evidence="1">Endomembrane system</location>
        <topology evidence="1">Multi-pass membrane protein</topology>
    </subcellularLocation>
</comment>
<feature type="transmembrane region" description="Helical" evidence="6">
    <location>
        <begin position="62"/>
        <end position="83"/>
    </location>
</feature>
<feature type="transmembrane region" description="Helical" evidence="6">
    <location>
        <begin position="247"/>
        <end position="268"/>
    </location>
</feature>
<feature type="transmembrane region" description="Helical" evidence="6">
    <location>
        <begin position="406"/>
        <end position="423"/>
    </location>
</feature>
<dbReference type="InterPro" id="IPR011701">
    <property type="entry name" value="MFS"/>
</dbReference>
<dbReference type="GO" id="GO:0012505">
    <property type="term" value="C:endomembrane system"/>
    <property type="evidence" value="ECO:0007669"/>
    <property type="project" value="UniProtKB-SubCell"/>
</dbReference>
<gene>
    <name evidence="7" type="ORF">ACHAXA_004094</name>
</gene>
<dbReference type="PANTHER" id="PTHR23510:SF3">
    <property type="entry name" value="MAJOR FACILITATOR SUPERFAMILY DOMAIN-CONTAINING PROTEIN 8"/>
    <property type="match status" value="1"/>
</dbReference>
<proteinExistence type="predicted"/>
<dbReference type="EMBL" id="JALLPB020000028">
    <property type="protein sequence ID" value="KAL3823822.1"/>
    <property type="molecule type" value="Genomic_DNA"/>
</dbReference>
<protein>
    <recommendedName>
        <fullName evidence="9">Major facilitator superfamily (MFS) profile domain-containing protein</fullName>
    </recommendedName>
</protein>
<feature type="transmembrane region" description="Helical" evidence="6">
    <location>
        <begin position="492"/>
        <end position="512"/>
    </location>
</feature>
<comment type="caution">
    <text evidence="7">The sequence shown here is derived from an EMBL/GenBank/DDBJ whole genome shotgun (WGS) entry which is preliminary data.</text>
</comment>
<feature type="transmembrane region" description="Helical" evidence="6">
    <location>
        <begin position="134"/>
        <end position="154"/>
    </location>
</feature>
<evidence type="ECO:0000256" key="4">
    <source>
        <dbReference type="ARBA" id="ARBA00022989"/>
    </source>
</evidence>
<accession>A0ABD3SHP2</accession>
<evidence type="ECO:0000256" key="6">
    <source>
        <dbReference type="SAM" id="Phobius"/>
    </source>
</evidence>
<keyword evidence="8" id="KW-1185">Reference proteome</keyword>
<reference evidence="7 8" key="1">
    <citation type="submission" date="2024-10" db="EMBL/GenBank/DDBJ databases">
        <title>Updated reference genomes for cyclostephanoid diatoms.</title>
        <authorList>
            <person name="Roberts W.R."/>
            <person name="Alverson A.J."/>
        </authorList>
    </citation>
    <scope>NUCLEOTIDE SEQUENCE [LARGE SCALE GENOMIC DNA]</scope>
    <source>
        <strain evidence="7 8">AJA228-03</strain>
    </source>
</reference>
<dbReference type="PANTHER" id="PTHR23510">
    <property type="entry name" value="INNER MEMBRANE TRANSPORT PROTEIN YAJR"/>
    <property type="match status" value="1"/>
</dbReference>
<evidence type="ECO:0000256" key="1">
    <source>
        <dbReference type="ARBA" id="ARBA00004127"/>
    </source>
</evidence>
<evidence type="ECO:0000313" key="8">
    <source>
        <dbReference type="Proteomes" id="UP001530377"/>
    </source>
</evidence>
<dbReference type="SUPFAM" id="SSF103473">
    <property type="entry name" value="MFS general substrate transporter"/>
    <property type="match status" value="1"/>
</dbReference>
<evidence type="ECO:0000313" key="7">
    <source>
        <dbReference type="EMBL" id="KAL3823822.1"/>
    </source>
</evidence>
<keyword evidence="4 6" id="KW-1133">Transmembrane helix</keyword>
<keyword evidence="3 6" id="KW-0812">Transmembrane</keyword>
<dbReference type="AlphaFoldDB" id="A0ABD3SHP2"/>
<feature type="transmembrane region" description="Helical" evidence="6">
    <location>
        <begin position="166"/>
        <end position="192"/>
    </location>
</feature>
<dbReference type="Gene3D" id="1.20.1250.20">
    <property type="entry name" value="MFS general substrate transporter like domains"/>
    <property type="match status" value="1"/>
</dbReference>
<name>A0ABD3SHP2_9STRA</name>
<evidence type="ECO:0000256" key="2">
    <source>
        <dbReference type="ARBA" id="ARBA00022448"/>
    </source>
</evidence>
<organism evidence="7 8">
    <name type="scientific">Cyclostephanos tholiformis</name>
    <dbReference type="NCBI Taxonomy" id="382380"/>
    <lineage>
        <taxon>Eukaryota</taxon>
        <taxon>Sar</taxon>
        <taxon>Stramenopiles</taxon>
        <taxon>Ochrophyta</taxon>
        <taxon>Bacillariophyta</taxon>
        <taxon>Coscinodiscophyceae</taxon>
        <taxon>Thalassiosirophycidae</taxon>
        <taxon>Stephanodiscales</taxon>
        <taxon>Stephanodiscaceae</taxon>
        <taxon>Cyclostephanos</taxon>
    </lineage>
</organism>
<dbReference type="InterPro" id="IPR036259">
    <property type="entry name" value="MFS_trans_sf"/>
</dbReference>
<feature type="transmembrane region" description="Helical" evidence="6">
    <location>
        <begin position="204"/>
        <end position="227"/>
    </location>
</feature>
<feature type="transmembrane region" description="Helical" evidence="6">
    <location>
        <begin position="103"/>
        <end position="122"/>
    </location>
</feature>